<keyword evidence="2" id="KW-1185">Reference proteome</keyword>
<dbReference type="Gene3D" id="1.10.340.30">
    <property type="entry name" value="Hypothetical protein, domain 2"/>
    <property type="match status" value="1"/>
</dbReference>
<dbReference type="PANTHER" id="PTHR10242">
    <property type="entry name" value="8-OXOGUANINE DNA GLYCOSYLASE"/>
    <property type="match status" value="1"/>
</dbReference>
<evidence type="ECO:0000313" key="1">
    <source>
        <dbReference type="EMBL" id="CAK9188649.1"/>
    </source>
</evidence>
<protein>
    <recommendedName>
        <fullName evidence="3">HhH-GPD domain-containing protein</fullName>
    </recommendedName>
</protein>
<evidence type="ECO:0008006" key="3">
    <source>
        <dbReference type="Google" id="ProtNLM"/>
    </source>
</evidence>
<gene>
    <name evidence="1" type="ORF">ILEXP_LOCUS59346</name>
</gene>
<dbReference type="InterPro" id="IPR052054">
    <property type="entry name" value="Oxidative_DNA_repair_enzyme"/>
</dbReference>
<dbReference type="InterPro" id="IPR011257">
    <property type="entry name" value="DNA_glycosylase"/>
</dbReference>
<dbReference type="AlphaFoldDB" id="A0ABC8V606"/>
<name>A0ABC8V606_9AQUA</name>
<proteinExistence type="predicted"/>
<evidence type="ECO:0000313" key="2">
    <source>
        <dbReference type="Proteomes" id="UP001642360"/>
    </source>
</evidence>
<dbReference type="EMBL" id="CAUOFW020010568">
    <property type="protein sequence ID" value="CAK9188649.1"/>
    <property type="molecule type" value="Genomic_DNA"/>
</dbReference>
<accession>A0ABC8V606</accession>
<dbReference type="Proteomes" id="UP001642360">
    <property type="component" value="Unassembled WGS sequence"/>
</dbReference>
<comment type="caution">
    <text evidence="1">The sequence shown here is derived from an EMBL/GenBank/DDBJ whole genome shotgun (WGS) entry which is preliminary data.</text>
</comment>
<organism evidence="1 2">
    <name type="scientific">Ilex paraguariensis</name>
    <name type="common">yerba mate</name>
    <dbReference type="NCBI Taxonomy" id="185542"/>
    <lineage>
        <taxon>Eukaryota</taxon>
        <taxon>Viridiplantae</taxon>
        <taxon>Streptophyta</taxon>
        <taxon>Embryophyta</taxon>
        <taxon>Tracheophyta</taxon>
        <taxon>Spermatophyta</taxon>
        <taxon>Magnoliopsida</taxon>
        <taxon>eudicotyledons</taxon>
        <taxon>Gunneridae</taxon>
        <taxon>Pentapetalae</taxon>
        <taxon>asterids</taxon>
        <taxon>campanulids</taxon>
        <taxon>Aquifoliales</taxon>
        <taxon>Aquifoliaceae</taxon>
        <taxon>Ilex</taxon>
    </lineage>
</organism>
<reference evidence="1 2" key="1">
    <citation type="submission" date="2024-02" db="EMBL/GenBank/DDBJ databases">
        <authorList>
            <person name="Vignale AGUSTIN F."/>
            <person name="Sosa J E."/>
            <person name="Modenutti C."/>
        </authorList>
    </citation>
    <scope>NUCLEOTIDE SEQUENCE [LARGE SCALE GENOMIC DNA]</scope>
</reference>
<sequence>MEPAKDTELNTTAAAIDVGEAGDHRSVVVELPLGDSAATFNLEKVVCSHGLFMIAPNHWDPLTKTLRRPLRLDPDDDHDVSVSSSFLVQISHPSDFPHSLRLRVFGTDFLSPRQKQELLGQVRRMLRLSKAEEMNLRDFWEVHEESKARGFGRVFRSPTLFEDMVKCILLCNCHWPRTLSMAAALCELQLELQCPFSSISVAKADNGPNSRSHTAKTDHFIPKTPAIKELKRKLGVHKGSTKSAKKLADVKVETEGDAESSIDCVEMTDCLQKKEKLSPSFLSSYKENFHEQCDSHQTSSEIYQVDSSPVFDRRSSVGTELYTYNKIGNFPSPRELASLDENFLAKRCKIGYRASRILELAQSVVEGRIQLRQLEEACSTPTLSNYNKLFEQLKGIYGFGPFTCANVLMCMGFYHVIPTDSETVRHLKQVHARPSTIKTVQGDVEVIYRKYAPFQFLAYWSEVWLFYEERFGKLSEMLHCDYKLITAANMRPKKSG</sequence>
<dbReference type="PANTHER" id="PTHR10242:SF4">
    <property type="entry name" value="OS07G0657600 PROTEIN"/>
    <property type="match status" value="1"/>
</dbReference>
<dbReference type="SUPFAM" id="SSF48150">
    <property type="entry name" value="DNA-glycosylase"/>
    <property type="match status" value="1"/>
</dbReference>